<protein>
    <submittedName>
        <fullName evidence="1">DUF5318 family protein</fullName>
    </submittedName>
</protein>
<dbReference type="AlphaFoldDB" id="A0A7T0KMI9"/>
<dbReference type="InterPro" id="IPR035169">
    <property type="entry name" value="DUF5318"/>
</dbReference>
<organism evidence="1 2">
    <name type="scientific">Corynebacterium qintianiae</name>
    <dbReference type="NCBI Taxonomy" id="2709392"/>
    <lineage>
        <taxon>Bacteria</taxon>
        <taxon>Bacillati</taxon>
        <taxon>Actinomycetota</taxon>
        <taxon>Actinomycetes</taxon>
        <taxon>Mycobacteriales</taxon>
        <taxon>Corynebacteriaceae</taxon>
        <taxon>Corynebacterium</taxon>
    </lineage>
</organism>
<evidence type="ECO:0000313" key="1">
    <source>
        <dbReference type="EMBL" id="QPK83204.1"/>
    </source>
</evidence>
<reference evidence="1 2" key="1">
    <citation type="submission" date="2020-11" db="EMBL/GenBank/DDBJ databases">
        <title>Corynebacterium sp. MC1420.</title>
        <authorList>
            <person name="Zhou J."/>
        </authorList>
    </citation>
    <scope>NUCLEOTIDE SEQUENCE [LARGE SCALE GENOMIC DNA]</scope>
    <source>
        <strain evidence="1 2">MC1420</strain>
    </source>
</reference>
<proteinExistence type="predicted"/>
<evidence type="ECO:0000313" key="2">
    <source>
        <dbReference type="Proteomes" id="UP000594586"/>
    </source>
</evidence>
<dbReference type="KEGG" id="cqn:G7Y29_10345"/>
<dbReference type="Proteomes" id="UP000594586">
    <property type="component" value="Chromosome"/>
</dbReference>
<keyword evidence="2" id="KW-1185">Reference proteome</keyword>
<name>A0A7T0KMI9_9CORY</name>
<sequence length="146" mass="16553">MRSSAYVVETNCPQIITLPRPGTIGRVFAYSREVSHEWRRRMTLKDFRKGRVRPEDVCDADFLLRAAADHHGTVTPRACPICSEPMREVSWIYGDNLGRRSGTARSEEEIDRIVSEVGPVTVHVVEVCGHCRWNHLLKEVTAVPVV</sequence>
<dbReference type="Pfam" id="PF17249">
    <property type="entry name" value="DUF5318"/>
    <property type="match status" value="1"/>
</dbReference>
<accession>A0A7T0KMI9</accession>
<gene>
    <name evidence="1" type="ORF">G7Y29_10345</name>
</gene>
<dbReference type="EMBL" id="CP064955">
    <property type="protein sequence ID" value="QPK83204.1"/>
    <property type="molecule type" value="Genomic_DNA"/>
</dbReference>